<dbReference type="CDD" id="cd00075">
    <property type="entry name" value="HATPase"/>
    <property type="match status" value="1"/>
</dbReference>
<dbReference type="EC" id="2.7.13.3" evidence="2"/>
<keyword evidence="6" id="KW-0472">Membrane</keyword>
<evidence type="ECO:0000313" key="10">
    <source>
        <dbReference type="Proteomes" id="UP000645610"/>
    </source>
</evidence>
<keyword evidence="7" id="KW-0732">Signal</keyword>
<dbReference type="PANTHER" id="PTHR43711">
    <property type="entry name" value="TWO-COMPONENT HISTIDINE KINASE"/>
    <property type="match status" value="1"/>
</dbReference>
<keyword evidence="10" id="KW-1185">Reference proteome</keyword>
<dbReference type="GO" id="GO:0000155">
    <property type="term" value="F:phosphorelay sensor kinase activity"/>
    <property type="evidence" value="ECO:0007669"/>
    <property type="project" value="InterPro"/>
</dbReference>
<dbReference type="SUPFAM" id="SSF48452">
    <property type="entry name" value="TPR-like"/>
    <property type="match status" value="2"/>
</dbReference>
<feature type="chain" id="PRO_5038116600" description="histidine kinase" evidence="7">
    <location>
        <begin position="21"/>
        <end position="649"/>
    </location>
</feature>
<dbReference type="InterPro" id="IPR019734">
    <property type="entry name" value="TPR_rpt"/>
</dbReference>
<evidence type="ECO:0000256" key="7">
    <source>
        <dbReference type="SAM" id="SignalP"/>
    </source>
</evidence>
<protein>
    <recommendedName>
        <fullName evidence="2">histidine kinase</fullName>
        <ecNumber evidence="2">2.7.13.3</ecNumber>
    </recommendedName>
</protein>
<dbReference type="SMART" id="SM00028">
    <property type="entry name" value="TPR"/>
    <property type="match status" value="3"/>
</dbReference>
<keyword evidence="5" id="KW-0902">Two-component regulatory system</keyword>
<dbReference type="PANTHER" id="PTHR43711:SF28">
    <property type="entry name" value="SENSOR HISTIDINE KINASE YXDK"/>
    <property type="match status" value="1"/>
</dbReference>
<dbReference type="Gene3D" id="1.10.287.130">
    <property type="match status" value="1"/>
</dbReference>
<dbReference type="EMBL" id="JADQDP010000006">
    <property type="protein sequence ID" value="MBF9144103.1"/>
    <property type="molecule type" value="Genomic_DNA"/>
</dbReference>
<proteinExistence type="predicted"/>
<dbReference type="PROSITE" id="PS50109">
    <property type="entry name" value="HIS_KIN"/>
    <property type="match status" value="1"/>
</dbReference>
<evidence type="ECO:0000256" key="6">
    <source>
        <dbReference type="SAM" id="Phobius"/>
    </source>
</evidence>
<dbReference type="RefSeq" id="WP_196288459.1">
    <property type="nucleotide sequence ID" value="NZ_JADQDP010000006.1"/>
</dbReference>
<evidence type="ECO:0000313" key="9">
    <source>
        <dbReference type="EMBL" id="MBF9144103.1"/>
    </source>
</evidence>
<dbReference type="InterPro" id="IPR036097">
    <property type="entry name" value="HisK_dim/P_sf"/>
</dbReference>
<evidence type="ECO:0000256" key="3">
    <source>
        <dbReference type="ARBA" id="ARBA00022679"/>
    </source>
</evidence>
<organism evidence="9 10">
    <name type="scientific">Hymenobacter properus</name>
    <dbReference type="NCBI Taxonomy" id="2791026"/>
    <lineage>
        <taxon>Bacteria</taxon>
        <taxon>Pseudomonadati</taxon>
        <taxon>Bacteroidota</taxon>
        <taxon>Cytophagia</taxon>
        <taxon>Cytophagales</taxon>
        <taxon>Hymenobacteraceae</taxon>
        <taxon>Hymenobacter</taxon>
    </lineage>
</organism>
<reference evidence="9 10" key="1">
    <citation type="submission" date="2020-11" db="EMBL/GenBank/DDBJ databases">
        <authorList>
            <person name="Kim M.K."/>
        </authorList>
    </citation>
    <scope>NUCLEOTIDE SEQUENCE [LARGE SCALE GENOMIC DNA]</scope>
    <source>
        <strain evidence="9 10">BT439</strain>
    </source>
</reference>
<keyword evidence="3" id="KW-0808">Transferase</keyword>
<dbReference type="InterPro" id="IPR005467">
    <property type="entry name" value="His_kinase_dom"/>
</dbReference>
<dbReference type="SUPFAM" id="SSF47384">
    <property type="entry name" value="Homodimeric domain of signal transducing histidine kinase"/>
    <property type="match status" value="1"/>
</dbReference>
<feature type="signal peptide" evidence="7">
    <location>
        <begin position="1"/>
        <end position="20"/>
    </location>
</feature>
<dbReference type="InterPro" id="IPR003594">
    <property type="entry name" value="HATPase_dom"/>
</dbReference>
<feature type="domain" description="Histidine kinase" evidence="8">
    <location>
        <begin position="416"/>
        <end position="631"/>
    </location>
</feature>
<dbReference type="SUPFAM" id="SSF55874">
    <property type="entry name" value="ATPase domain of HSP90 chaperone/DNA topoisomerase II/histidine kinase"/>
    <property type="match status" value="1"/>
</dbReference>
<evidence type="ECO:0000256" key="2">
    <source>
        <dbReference type="ARBA" id="ARBA00012438"/>
    </source>
</evidence>
<dbReference type="Pfam" id="PF02518">
    <property type="entry name" value="HATPase_c"/>
    <property type="match status" value="1"/>
</dbReference>
<name>A0A931FLE3_9BACT</name>
<keyword evidence="6" id="KW-0812">Transmembrane</keyword>
<dbReference type="InterPro" id="IPR036890">
    <property type="entry name" value="HATPase_C_sf"/>
</dbReference>
<evidence type="ECO:0000256" key="4">
    <source>
        <dbReference type="ARBA" id="ARBA00022777"/>
    </source>
</evidence>
<accession>A0A931FLE3</accession>
<evidence type="ECO:0000256" key="1">
    <source>
        <dbReference type="ARBA" id="ARBA00000085"/>
    </source>
</evidence>
<dbReference type="SMART" id="SM00387">
    <property type="entry name" value="HATPase_c"/>
    <property type="match status" value="1"/>
</dbReference>
<comment type="catalytic activity">
    <reaction evidence="1">
        <text>ATP + protein L-histidine = ADP + protein N-phospho-L-histidine.</text>
        <dbReference type="EC" id="2.7.13.3"/>
    </reaction>
</comment>
<dbReference type="InterPro" id="IPR050736">
    <property type="entry name" value="Sensor_HK_Regulatory"/>
</dbReference>
<dbReference type="Gene3D" id="3.30.565.10">
    <property type="entry name" value="Histidine kinase-like ATPase, C-terminal domain"/>
    <property type="match status" value="1"/>
</dbReference>
<feature type="transmembrane region" description="Helical" evidence="6">
    <location>
        <begin position="364"/>
        <end position="387"/>
    </location>
</feature>
<dbReference type="Gene3D" id="1.25.40.10">
    <property type="entry name" value="Tetratricopeptide repeat domain"/>
    <property type="match status" value="2"/>
</dbReference>
<dbReference type="AlphaFoldDB" id="A0A931FLE3"/>
<evidence type="ECO:0000259" key="8">
    <source>
        <dbReference type="PROSITE" id="PS50109"/>
    </source>
</evidence>
<gene>
    <name evidence="9" type="ORF">I2I01_20845</name>
</gene>
<keyword evidence="6" id="KW-1133">Transmembrane helix</keyword>
<comment type="caution">
    <text evidence="9">The sequence shown here is derived from an EMBL/GenBank/DDBJ whole genome shotgun (WGS) entry which is preliminary data.</text>
</comment>
<keyword evidence="4" id="KW-0418">Kinase</keyword>
<dbReference type="InterPro" id="IPR011990">
    <property type="entry name" value="TPR-like_helical_dom_sf"/>
</dbReference>
<dbReference type="Proteomes" id="UP000645610">
    <property type="component" value="Unassembled WGS sequence"/>
</dbReference>
<evidence type="ECO:0000256" key="5">
    <source>
        <dbReference type="ARBA" id="ARBA00023012"/>
    </source>
</evidence>
<sequence length="649" mass="70621">MTRLVCLLLWLLPLAGPRVAAAQARPDSLRRALGTALPDTNRVLLLHSLCWTTTTDDAPAAQAYGRQGLALARQLHYGWGEVWLLNALARLAYLQQDDPGATRYYQQAIRRAGPRARDARQVSMALLGLGRIAVRQHDFTEGEKYFRQALARMQQQATSINDLGVAQNHLAMLYADWLRSGEARPDSVPRLSLYYARQALASFRRVPASIRLAACLSDLGEVHALHHRYDSAEYYHRAALRLAEQFGEQFGIVQTQLSLAEVLLARHRPAEAVAQLRPALRGARQLRAAGLEAQARQRLAAALAATGQGLEAYEQARAGHALLDSTQAAERRQDLSRLRVQFDSERQQSRVRELTARTQLQRRYLWWLGGLLLAVAAGLLASGLLAWRLRRSRAQLARQNEALTATRAEQDRLYALIAHDLRSPVVAFAGLSDLLTSYVERQDTARLLRLGGRMRQAAEGLRALLDNLLSWALAQRGELTAHPEPLPAAALLAEAAELYRPAAEAAGVALHVAPDATGHLLADRNMTRAVLRNLISNALRATDPGGSITLATATAEAGFGSLLVRDTGEGMSEAQLHRLLGPAPVSVGRSGVAGFGLRLSQTFARVQGGRLMLHSRLSEGTTAVLSLPVAPAPPAEPVVVGRVADVAVT</sequence>